<dbReference type="GO" id="GO:0005829">
    <property type="term" value="C:cytosol"/>
    <property type="evidence" value="ECO:0007669"/>
    <property type="project" value="TreeGrafter"/>
</dbReference>
<dbReference type="AlphaFoldDB" id="A0A402D380"/>
<accession>A0A402D380</accession>
<organism evidence="3 4">
    <name type="scientific">Capsulimonas corticalis</name>
    <dbReference type="NCBI Taxonomy" id="2219043"/>
    <lineage>
        <taxon>Bacteria</taxon>
        <taxon>Bacillati</taxon>
        <taxon>Armatimonadota</taxon>
        <taxon>Armatimonadia</taxon>
        <taxon>Capsulimonadales</taxon>
        <taxon>Capsulimonadaceae</taxon>
        <taxon>Capsulimonas</taxon>
    </lineage>
</organism>
<dbReference type="PANTHER" id="PTHR10204:SF34">
    <property type="entry name" value="NAD(P)H DEHYDROGENASE [QUINONE] 1 ISOFORM 1"/>
    <property type="match status" value="1"/>
</dbReference>
<evidence type="ECO:0000313" key="4">
    <source>
        <dbReference type="Proteomes" id="UP000287394"/>
    </source>
</evidence>
<dbReference type="SUPFAM" id="SSF52218">
    <property type="entry name" value="Flavoproteins"/>
    <property type="match status" value="1"/>
</dbReference>
<protein>
    <submittedName>
        <fullName evidence="3">Uncharacterized protein</fullName>
    </submittedName>
</protein>
<comment type="similarity">
    <text evidence="1">Belongs to the NAD(P)H dehydrogenase (quinone) family.</text>
</comment>
<dbReference type="EMBL" id="AP025739">
    <property type="protein sequence ID" value="BDI28351.1"/>
    <property type="molecule type" value="Genomic_DNA"/>
</dbReference>
<dbReference type="InterPro" id="IPR003680">
    <property type="entry name" value="Flavodoxin_fold"/>
</dbReference>
<keyword evidence="4" id="KW-1185">Reference proteome</keyword>
<dbReference type="Proteomes" id="UP000287394">
    <property type="component" value="Chromosome"/>
</dbReference>
<evidence type="ECO:0000256" key="1">
    <source>
        <dbReference type="ARBA" id="ARBA00006252"/>
    </source>
</evidence>
<proteinExistence type="inferred from homology"/>
<name>A0A402D380_9BACT</name>
<evidence type="ECO:0000256" key="2">
    <source>
        <dbReference type="ARBA" id="ARBA00023002"/>
    </source>
</evidence>
<dbReference type="OrthoDB" id="9798454at2"/>
<dbReference type="Gene3D" id="3.30.70.1060">
    <property type="entry name" value="Dimeric alpha+beta barrel"/>
    <property type="match status" value="1"/>
</dbReference>
<dbReference type="GO" id="GO:0003955">
    <property type="term" value="F:NAD(P)H dehydrogenase (quinone) activity"/>
    <property type="evidence" value="ECO:0007669"/>
    <property type="project" value="TreeGrafter"/>
</dbReference>
<reference evidence="3 4" key="1">
    <citation type="journal article" date="2019" name="Int. J. Syst. Evol. Microbiol.">
        <title>Capsulimonas corticalis gen. nov., sp. nov., an aerobic capsulated bacterium, of a novel bacterial order, Capsulimonadales ord. nov., of the class Armatimonadia of the phylum Armatimonadetes.</title>
        <authorList>
            <person name="Li J."/>
            <person name="Kudo C."/>
            <person name="Tonouchi A."/>
        </authorList>
    </citation>
    <scope>NUCLEOTIDE SEQUENCE [LARGE SCALE GENOMIC DNA]</scope>
    <source>
        <strain evidence="3 4">AX-7</strain>
    </source>
</reference>
<dbReference type="FunCoup" id="A0A402D380">
    <property type="interactions" value="20"/>
</dbReference>
<dbReference type="KEGG" id="ccot:CCAX7_004020"/>
<gene>
    <name evidence="3" type="ORF">CCAX7_004020</name>
</gene>
<sequence length="313" mass="34782">MKVLIVHAHAEPKSFNGALTERAVATLTAEGHEVQVSDLYAMGFNPVSDRSNFTTIANPDYLKQQAEEAYATEHDGFAPEILAEIEKLEWCDTLIFQFPLWWFGLPAILKGWVDRIFAYKRVYAGGFWYDKGAFTGKRALLSLTTGGVETAYSPSGLQGSIDQILYPIQHGMLAFTGFDVLPPFVSWSVAHIDDASRAGLLDAWDARLRALTTTKPIVWTPALSDLDKTFRDTVPSFVVHGVFTGEPPAELVAAERIAVASLKAHGVLKSIQLASDYRQGWLLLRAADEETVWGHLRALPLFEYLRWEVVRVG</sequence>
<dbReference type="InterPro" id="IPR051545">
    <property type="entry name" value="NAD(P)H_dehydrogenase_qn"/>
</dbReference>
<dbReference type="PANTHER" id="PTHR10204">
    <property type="entry name" value="NAD P H OXIDOREDUCTASE-RELATED"/>
    <property type="match status" value="1"/>
</dbReference>
<dbReference type="Pfam" id="PF02525">
    <property type="entry name" value="Flavodoxin_2"/>
    <property type="match status" value="1"/>
</dbReference>
<dbReference type="InterPro" id="IPR029039">
    <property type="entry name" value="Flavoprotein-like_sf"/>
</dbReference>
<dbReference type="Gene3D" id="3.40.50.360">
    <property type="match status" value="1"/>
</dbReference>
<keyword evidence="2" id="KW-0560">Oxidoreductase</keyword>
<evidence type="ECO:0000313" key="3">
    <source>
        <dbReference type="EMBL" id="BDI28351.1"/>
    </source>
</evidence>